<comment type="caution">
    <text evidence="1">The sequence shown here is derived from an EMBL/GenBank/DDBJ whole genome shotgun (WGS) entry which is preliminary data.</text>
</comment>
<name>A0AAN4Q0A1_PSESF</name>
<dbReference type="Proteomes" id="UP000248291">
    <property type="component" value="Unassembled WGS sequence"/>
</dbReference>
<dbReference type="PANTHER" id="PTHR41791">
    <property type="entry name" value="SSL7039 PROTEIN"/>
    <property type="match status" value="1"/>
</dbReference>
<evidence type="ECO:0000313" key="2">
    <source>
        <dbReference type="Proteomes" id="UP000248291"/>
    </source>
</evidence>
<dbReference type="NCBIfam" id="TIGR02683">
    <property type="entry name" value="upstrm_HI1419"/>
    <property type="match status" value="1"/>
</dbReference>
<proteinExistence type="predicted"/>
<dbReference type="AlphaFoldDB" id="A0AAN4Q0A1"/>
<accession>A0AAN4Q0A1</accession>
<evidence type="ECO:0000313" key="1">
    <source>
        <dbReference type="EMBL" id="GBH14408.1"/>
    </source>
</evidence>
<sequence>MKMPMQPPASLPQHFAALCPPPSKAKTSVILATRSTIVSHFRSLPFPSIRIFNHYNVSFKVHFSMYDVEHLLSANGVDIYQGWLDTVRDTRSKSRITTRVDRATLGHFGVTEPVGDGIFEMKLDFGPGFRVYYAIQCQKYFFS</sequence>
<gene>
    <name evidence="1" type="ORF">KPSA3_00296</name>
</gene>
<dbReference type="PANTHER" id="PTHR41791:SF1">
    <property type="entry name" value="SSL7039 PROTEIN"/>
    <property type="match status" value="1"/>
</dbReference>
<organism evidence="1 2">
    <name type="scientific">Pseudomonas syringae pv. actinidiae</name>
    <dbReference type="NCBI Taxonomy" id="103796"/>
    <lineage>
        <taxon>Bacteria</taxon>
        <taxon>Pseudomonadati</taxon>
        <taxon>Pseudomonadota</taxon>
        <taxon>Gammaproteobacteria</taxon>
        <taxon>Pseudomonadales</taxon>
        <taxon>Pseudomonadaceae</taxon>
        <taxon>Pseudomonas</taxon>
        <taxon>Pseudomonas syringae</taxon>
    </lineage>
</organism>
<reference evidence="1 2" key="1">
    <citation type="submission" date="2018-04" db="EMBL/GenBank/DDBJ databases">
        <title>Draft genome sequence of Pseudomonas syringae pv. actinidiae biovar 3 strains isolated from kiwifruit in Kagawa prefecture.</title>
        <authorList>
            <person name="Tabuchi M."/>
            <person name="Saito M."/>
            <person name="Fujiwara S."/>
            <person name="Sasa N."/>
            <person name="Akimitsu K."/>
            <person name="Gomi K."/>
            <person name="Konishi-Sugita S."/>
            <person name="Hamano K."/>
            <person name="Kataoka I."/>
        </authorList>
    </citation>
    <scope>NUCLEOTIDE SEQUENCE [LARGE SCALE GENOMIC DNA]</scope>
    <source>
        <strain evidence="1 2">MAFF212211</strain>
    </source>
</reference>
<dbReference type="EMBL" id="BGKA01000010">
    <property type="protein sequence ID" value="GBH14408.1"/>
    <property type="molecule type" value="Genomic_DNA"/>
</dbReference>
<protein>
    <submittedName>
        <fullName evidence="1">Component of the toxin-antitoxin plasmid stabilization module</fullName>
    </submittedName>
</protein>
<dbReference type="InterPro" id="IPR014056">
    <property type="entry name" value="TypeIITA-like_toxin_pred"/>
</dbReference>